<accession>A0ABZ2LB41</accession>
<keyword evidence="7" id="KW-1185">Reference proteome</keyword>
<evidence type="ECO:0000313" key="6">
    <source>
        <dbReference type="EMBL" id="WXB08118.1"/>
    </source>
</evidence>
<evidence type="ECO:0000256" key="1">
    <source>
        <dbReference type="ARBA" id="ARBA00004370"/>
    </source>
</evidence>
<evidence type="ECO:0000256" key="3">
    <source>
        <dbReference type="ARBA" id="ARBA00022989"/>
    </source>
</evidence>
<comment type="subcellular location">
    <subcellularLocation>
        <location evidence="1">Membrane</location>
    </subcellularLocation>
</comment>
<evidence type="ECO:0000256" key="5">
    <source>
        <dbReference type="SAM" id="Phobius"/>
    </source>
</evidence>
<organism evidence="6 7">
    <name type="scientific">Pendulispora rubella</name>
    <dbReference type="NCBI Taxonomy" id="2741070"/>
    <lineage>
        <taxon>Bacteria</taxon>
        <taxon>Pseudomonadati</taxon>
        <taxon>Myxococcota</taxon>
        <taxon>Myxococcia</taxon>
        <taxon>Myxococcales</taxon>
        <taxon>Sorangiineae</taxon>
        <taxon>Pendulisporaceae</taxon>
        <taxon>Pendulispora</taxon>
    </lineage>
</organism>
<protein>
    <submittedName>
        <fullName evidence="6">CD225/dispanin family protein</fullName>
    </submittedName>
</protein>
<evidence type="ECO:0000256" key="2">
    <source>
        <dbReference type="ARBA" id="ARBA00022692"/>
    </source>
</evidence>
<dbReference type="InterPro" id="IPR051423">
    <property type="entry name" value="CD225/Dispanin"/>
</dbReference>
<evidence type="ECO:0000313" key="7">
    <source>
        <dbReference type="Proteomes" id="UP001374803"/>
    </source>
</evidence>
<proteinExistence type="predicted"/>
<gene>
    <name evidence="6" type="ORF">LVJ94_12850</name>
</gene>
<dbReference type="InterPro" id="IPR007593">
    <property type="entry name" value="CD225/Dispanin_fam"/>
</dbReference>
<keyword evidence="3 5" id="KW-1133">Transmembrane helix</keyword>
<evidence type="ECO:0000256" key="4">
    <source>
        <dbReference type="ARBA" id="ARBA00023136"/>
    </source>
</evidence>
<dbReference type="Proteomes" id="UP001374803">
    <property type="component" value="Chromosome"/>
</dbReference>
<dbReference type="EMBL" id="CP089983">
    <property type="protein sequence ID" value="WXB08118.1"/>
    <property type="molecule type" value="Genomic_DNA"/>
</dbReference>
<name>A0ABZ2LB41_9BACT</name>
<dbReference type="PANTHER" id="PTHR14948:SF44">
    <property type="entry name" value="PROLINE-RICH TRANSMEMBRANE PROTEIN 1-LIKE"/>
    <property type="match status" value="1"/>
</dbReference>
<reference evidence="6" key="1">
    <citation type="submission" date="2021-12" db="EMBL/GenBank/DDBJ databases">
        <title>Discovery of the Pendulisporaceae a myxobacterial family with distinct sporulation behavior and unique specialized metabolism.</title>
        <authorList>
            <person name="Garcia R."/>
            <person name="Popoff A."/>
            <person name="Bader C.D."/>
            <person name="Loehr J."/>
            <person name="Walesch S."/>
            <person name="Walt C."/>
            <person name="Boldt J."/>
            <person name="Bunk B."/>
            <person name="Haeckl F.J.F.P.J."/>
            <person name="Gunesch A.P."/>
            <person name="Birkelbach J."/>
            <person name="Nuebel U."/>
            <person name="Pietschmann T."/>
            <person name="Bach T."/>
            <person name="Mueller R."/>
        </authorList>
    </citation>
    <scope>NUCLEOTIDE SEQUENCE</scope>
    <source>
        <strain evidence="6">MSr11367</strain>
    </source>
</reference>
<feature type="transmembrane region" description="Helical" evidence="5">
    <location>
        <begin position="15"/>
        <end position="37"/>
    </location>
</feature>
<dbReference type="Pfam" id="PF04505">
    <property type="entry name" value="CD225"/>
    <property type="match status" value="1"/>
</dbReference>
<sequence>MVPGAGGDVNTTLPLVLNIVAIFCFCIVGIIGLVFAIQAGTAKKNGDMETARAKAKTSLILAIVGIALGIVGGATSFILNAANM</sequence>
<feature type="transmembrane region" description="Helical" evidence="5">
    <location>
        <begin position="58"/>
        <end position="79"/>
    </location>
</feature>
<dbReference type="PANTHER" id="PTHR14948">
    <property type="entry name" value="NG5"/>
    <property type="match status" value="1"/>
</dbReference>
<keyword evidence="2 5" id="KW-0812">Transmembrane</keyword>
<keyword evidence="4 5" id="KW-0472">Membrane</keyword>